<evidence type="ECO:0000313" key="10">
    <source>
        <dbReference type="EMBL" id="ROR80350.1"/>
    </source>
</evidence>
<dbReference type="PIRSF" id="PIRSF001480">
    <property type="entry name" value="Mannose-6-phosphate_isomerase"/>
    <property type="match status" value="1"/>
</dbReference>
<dbReference type="PANTHER" id="PTHR10309">
    <property type="entry name" value="MANNOSE-6-PHOSPHATE ISOMERASE"/>
    <property type="match status" value="1"/>
</dbReference>
<dbReference type="Pfam" id="PF20511">
    <property type="entry name" value="PMI_typeI_cat"/>
    <property type="match status" value="1"/>
</dbReference>
<dbReference type="GO" id="GO:0005975">
    <property type="term" value="P:carbohydrate metabolic process"/>
    <property type="evidence" value="ECO:0007669"/>
    <property type="project" value="InterPro"/>
</dbReference>
<evidence type="ECO:0000256" key="1">
    <source>
        <dbReference type="ARBA" id="ARBA00000757"/>
    </source>
</evidence>
<feature type="binding site" evidence="8">
    <location>
        <position position="96"/>
    </location>
    <ligand>
        <name>Zn(2+)</name>
        <dbReference type="ChEBI" id="CHEBI:29105"/>
    </ligand>
</feature>
<feature type="active site" evidence="7">
    <location>
        <position position="288"/>
    </location>
</feature>
<dbReference type="EMBL" id="RKHL01000001">
    <property type="protein sequence ID" value="ROR80350.1"/>
    <property type="molecule type" value="Genomic_DNA"/>
</dbReference>
<dbReference type="GO" id="GO:0004476">
    <property type="term" value="F:mannose-6-phosphate isomerase activity"/>
    <property type="evidence" value="ECO:0007669"/>
    <property type="project" value="UniProtKB-EC"/>
</dbReference>
<dbReference type="SUPFAM" id="SSF51182">
    <property type="entry name" value="RmlC-like cupins"/>
    <property type="match status" value="1"/>
</dbReference>
<comment type="caution">
    <text evidence="10">The sequence shown here is derived from an EMBL/GenBank/DDBJ whole genome shotgun (WGS) entry which is preliminary data.</text>
</comment>
<dbReference type="InterPro" id="IPR001250">
    <property type="entry name" value="Man6P_Isoase-1"/>
</dbReference>
<evidence type="ECO:0000256" key="4">
    <source>
        <dbReference type="ARBA" id="ARBA00022723"/>
    </source>
</evidence>
<comment type="catalytic activity">
    <reaction evidence="1">
        <text>D-mannose 6-phosphate = D-fructose 6-phosphate</text>
        <dbReference type="Rhea" id="RHEA:12356"/>
        <dbReference type="ChEBI" id="CHEBI:58735"/>
        <dbReference type="ChEBI" id="CHEBI:61527"/>
        <dbReference type="EC" id="5.3.1.8"/>
    </reaction>
</comment>
<dbReference type="InterPro" id="IPR014710">
    <property type="entry name" value="RmlC-like_jellyroll"/>
</dbReference>
<dbReference type="InterPro" id="IPR046457">
    <property type="entry name" value="PMI_typeI_cat"/>
</dbReference>
<comment type="cofactor">
    <cofactor evidence="8">
        <name>Zn(2+)</name>
        <dbReference type="ChEBI" id="CHEBI:29105"/>
    </cofactor>
    <text evidence="8">Binds 1 zinc ion per subunit.</text>
</comment>
<sequence length="401" mass="42468">MALHRITSDPKRYAWGSTTAIPELLGVPADGSPQAELWLGAHPGSVTEFVEPGHGLPDSLNDWIASDPDAALGGHSRMPFLVKLLAAARPLSLQVHPTPDRARVGFEDEDRRGVPLDAPHRNYKDAWHKPEIIVALQDGFRALCGFRAVEESCAFLMHLSALVAGPDRMVLEAFEAELRDAGLEPTVRAVLERRTPGVVAALVTAAGVGTDSGAVPDADGRSRWSAERELILQLAEEYPGDPGIVVAALLNLVTLREGEALFLPAGNIHAYLSGFGVEVMASSDNVLRGGLTPKHVDVPELLAVLDFEPSPVPFVEPIVRTGGGVMYPVPVDDFRLVRIDPGTATDLARGQAAVIVVTGGTARVEQGAETVVLERGTAVFVSPGPDPVTVSTDGRVFVATG</sequence>
<feature type="domain" description="Phosphomannose isomerase type I catalytic" evidence="9">
    <location>
        <begin position="4"/>
        <end position="148"/>
    </location>
</feature>
<dbReference type="InterPro" id="IPR016305">
    <property type="entry name" value="Mannose-6-P_Isomerase"/>
</dbReference>
<dbReference type="EC" id="5.3.1.8" evidence="3"/>
<dbReference type="PRINTS" id="PR00714">
    <property type="entry name" value="MAN6PISMRASE"/>
</dbReference>
<dbReference type="CDD" id="cd07011">
    <property type="entry name" value="cupin_PMI_type_I_N"/>
    <property type="match status" value="1"/>
</dbReference>
<feature type="binding site" evidence="8">
    <location>
        <position position="269"/>
    </location>
    <ligand>
        <name>Zn(2+)</name>
        <dbReference type="ChEBI" id="CHEBI:29105"/>
    </ligand>
</feature>
<dbReference type="GO" id="GO:0008270">
    <property type="term" value="F:zinc ion binding"/>
    <property type="evidence" value="ECO:0007669"/>
    <property type="project" value="InterPro"/>
</dbReference>
<dbReference type="NCBIfam" id="TIGR00218">
    <property type="entry name" value="manA"/>
    <property type="match status" value="1"/>
</dbReference>
<dbReference type="Proteomes" id="UP000266915">
    <property type="component" value="Unassembled WGS sequence"/>
</dbReference>
<organism evidence="10 11">
    <name type="scientific">Plantibacter flavus</name>
    <dbReference type="NCBI Taxonomy" id="150123"/>
    <lineage>
        <taxon>Bacteria</taxon>
        <taxon>Bacillati</taxon>
        <taxon>Actinomycetota</taxon>
        <taxon>Actinomycetes</taxon>
        <taxon>Micrococcales</taxon>
        <taxon>Microbacteriaceae</taxon>
        <taxon>Plantibacter</taxon>
    </lineage>
</organism>
<evidence type="ECO:0000313" key="11">
    <source>
        <dbReference type="Proteomes" id="UP000266915"/>
    </source>
</evidence>
<keyword evidence="11" id="KW-1185">Reference proteome</keyword>
<keyword evidence="4 8" id="KW-0479">Metal-binding</keyword>
<accession>A0A3N2BYK3</accession>
<dbReference type="GO" id="GO:0005829">
    <property type="term" value="C:cytosol"/>
    <property type="evidence" value="ECO:0007669"/>
    <property type="project" value="TreeGrafter"/>
</dbReference>
<evidence type="ECO:0000256" key="7">
    <source>
        <dbReference type="PIRSR" id="PIRSR001480-1"/>
    </source>
</evidence>
<evidence type="ECO:0000256" key="6">
    <source>
        <dbReference type="ARBA" id="ARBA00023235"/>
    </source>
</evidence>
<reference evidence="10 11" key="1">
    <citation type="submission" date="2018-11" db="EMBL/GenBank/DDBJ databases">
        <title>Sequencing the genomes of 1000 actinobacteria strains.</title>
        <authorList>
            <person name="Klenk H.-P."/>
        </authorList>
    </citation>
    <scope>NUCLEOTIDE SEQUENCE [LARGE SCALE GENOMIC DNA]</scope>
    <source>
        <strain evidence="10 11">DSM 14012</strain>
    </source>
</reference>
<keyword evidence="5 8" id="KW-0862">Zinc</keyword>
<name>A0A3N2BYK3_9MICO</name>
<proteinExistence type="inferred from homology"/>
<dbReference type="Gene3D" id="2.60.120.10">
    <property type="entry name" value="Jelly Rolls"/>
    <property type="match status" value="2"/>
</dbReference>
<gene>
    <name evidence="10" type="ORF">EDD42_0389</name>
</gene>
<feature type="binding site" evidence="8">
    <location>
        <position position="94"/>
    </location>
    <ligand>
        <name>Zn(2+)</name>
        <dbReference type="ChEBI" id="CHEBI:29105"/>
    </ligand>
</feature>
<dbReference type="RefSeq" id="WP_200811403.1">
    <property type="nucleotide sequence ID" value="NZ_FXAP01000003.1"/>
</dbReference>
<feature type="binding site" evidence="8">
    <location>
        <position position="131"/>
    </location>
    <ligand>
        <name>Zn(2+)</name>
        <dbReference type="ChEBI" id="CHEBI:29105"/>
    </ligand>
</feature>
<evidence type="ECO:0000256" key="5">
    <source>
        <dbReference type="ARBA" id="ARBA00022833"/>
    </source>
</evidence>
<evidence type="ECO:0000256" key="8">
    <source>
        <dbReference type="PIRSR" id="PIRSR001480-2"/>
    </source>
</evidence>
<evidence type="ECO:0000256" key="2">
    <source>
        <dbReference type="ARBA" id="ARBA00010772"/>
    </source>
</evidence>
<keyword evidence="6 10" id="KW-0413">Isomerase</keyword>
<dbReference type="PANTHER" id="PTHR10309:SF0">
    <property type="entry name" value="MANNOSE-6-PHOSPHATE ISOMERASE"/>
    <property type="match status" value="1"/>
</dbReference>
<evidence type="ECO:0000259" key="9">
    <source>
        <dbReference type="Pfam" id="PF20511"/>
    </source>
</evidence>
<protein>
    <recommendedName>
        <fullName evidence="3">mannose-6-phosphate isomerase</fullName>
        <ecNumber evidence="3">5.3.1.8</ecNumber>
    </recommendedName>
</protein>
<dbReference type="AlphaFoldDB" id="A0A3N2BYK3"/>
<dbReference type="GO" id="GO:0009298">
    <property type="term" value="P:GDP-mannose biosynthetic process"/>
    <property type="evidence" value="ECO:0007669"/>
    <property type="project" value="InterPro"/>
</dbReference>
<dbReference type="Gene3D" id="1.10.441.10">
    <property type="entry name" value="Phosphomannose Isomerase, domain 2"/>
    <property type="match status" value="1"/>
</dbReference>
<comment type="similarity">
    <text evidence="2">Belongs to the mannose-6-phosphate isomerase type 1 family.</text>
</comment>
<evidence type="ECO:0000256" key="3">
    <source>
        <dbReference type="ARBA" id="ARBA00011956"/>
    </source>
</evidence>
<dbReference type="InterPro" id="IPR011051">
    <property type="entry name" value="RmlC_Cupin_sf"/>
</dbReference>